<proteinExistence type="predicted"/>
<protein>
    <submittedName>
        <fullName evidence="1">Uncharacterized protein</fullName>
    </submittedName>
</protein>
<dbReference type="Pfam" id="PF21205">
    <property type="entry name" value="Rep3_C"/>
    <property type="match status" value="1"/>
</dbReference>
<dbReference type="InterPro" id="IPR036388">
    <property type="entry name" value="WH-like_DNA-bd_sf"/>
</dbReference>
<evidence type="ECO:0000313" key="1">
    <source>
        <dbReference type="EMBL" id="OTP68202.1"/>
    </source>
</evidence>
<comment type="caution">
    <text evidence="1">The sequence shown here is derived from an EMBL/GenBank/DDBJ whole genome shotgun (WGS) entry which is preliminary data.</text>
</comment>
<accession>A0A242MAH3</accession>
<dbReference type="SUPFAM" id="SSF46785">
    <property type="entry name" value="Winged helix' DNA-binding domain"/>
    <property type="match status" value="1"/>
</dbReference>
<organism evidence="1 2">
    <name type="scientific">Caballeronia sordidicola</name>
    <name type="common">Burkholderia sordidicola</name>
    <dbReference type="NCBI Taxonomy" id="196367"/>
    <lineage>
        <taxon>Bacteria</taxon>
        <taxon>Pseudomonadati</taxon>
        <taxon>Pseudomonadota</taxon>
        <taxon>Betaproteobacteria</taxon>
        <taxon>Burkholderiales</taxon>
        <taxon>Burkholderiaceae</taxon>
        <taxon>Caballeronia</taxon>
    </lineage>
</organism>
<gene>
    <name evidence="1" type="ORF">PAMC26577_34360</name>
</gene>
<name>A0A242MAH3_CABSO</name>
<dbReference type="InterPro" id="IPR036390">
    <property type="entry name" value="WH_DNA-bd_sf"/>
</dbReference>
<evidence type="ECO:0000313" key="2">
    <source>
        <dbReference type="Proteomes" id="UP000195221"/>
    </source>
</evidence>
<reference evidence="1 2" key="1">
    <citation type="submission" date="2017-03" db="EMBL/GenBank/DDBJ databases">
        <title>Genome analysis of strain PAMC 26577.</title>
        <authorList>
            <person name="Oh H.-M."/>
            <person name="Yang J.-A."/>
        </authorList>
    </citation>
    <scope>NUCLEOTIDE SEQUENCE [LARGE SCALE GENOMIC DNA]</scope>
    <source>
        <strain evidence="1 2">PAMC 26577</strain>
    </source>
</reference>
<dbReference type="AlphaFoldDB" id="A0A242MAH3"/>
<sequence>MDASPTYRANFKALRERVIEPAVKELREKNGLIIEWETVKSGRKVTGLRFEFAPDPQGTLLF</sequence>
<dbReference type="EMBL" id="NBTZ01000134">
    <property type="protein sequence ID" value="OTP68202.1"/>
    <property type="molecule type" value="Genomic_DNA"/>
</dbReference>
<dbReference type="Proteomes" id="UP000195221">
    <property type="component" value="Unassembled WGS sequence"/>
</dbReference>
<dbReference type="Gene3D" id="1.10.10.10">
    <property type="entry name" value="Winged helix-like DNA-binding domain superfamily/Winged helix DNA-binding domain"/>
    <property type="match status" value="1"/>
</dbReference>